<name>A0A318EBX4_9GAMM</name>
<feature type="region of interest" description="Disordered" evidence="1">
    <location>
        <begin position="70"/>
        <end position="93"/>
    </location>
</feature>
<reference evidence="2 3" key="1">
    <citation type="submission" date="2018-04" db="EMBL/GenBank/DDBJ databases">
        <title>Genomic Encyclopedia of Type Strains, Phase IV (KMG-IV): sequencing the most valuable type-strain genomes for metagenomic binning, comparative biology and taxonomic classification.</title>
        <authorList>
            <person name="Goeker M."/>
        </authorList>
    </citation>
    <scope>NUCLEOTIDE SEQUENCE [LARGE SCALE GENOMIC DNA]</scope>
    <source>
        <strain evidence="2 3">DSM 104150</strain>
    </source>
</reference>
<accession>A0A318EBX4</accession>
<dbReference type="OrthoDB" id="5295772at2"/>
<evidence type="ECO:0000313" key="2">
    <source>
        <dbReference type="EMBL" id="PXV67245.1"/>
    </source>
</evidence>
<feature type="compositionally biased region" description="Basic and acidic residues" evidence="1">
    <location>
        <begin position="83"/>
        <end position="93"/>
    </location>
</feature>
<dbReference type="AlphaFoldDB" id="A0A318EBX4"/>
<proteinExistence type="predicted"/>
<evidence type="ECO:0000256" key="1">
    <source>
        <dbReference type="SAM" id="MobiDB-lite"/>
    </source>
</evidence>
<organism evidence="2 3">
    <name type="scientific">Sinimarinibacterium flocculans</name>
    <dbReference type="NCBI Taxonomy" id="985250"/>
    <lineage>
        <taxon>Bacteria</taxon>
        <taxon>Pseudomonadati</taxon>
        <taxon>Pseudomonadota</taxon>
        <taxon>Gammaproteobacteria</taxon>
        <taxon>Nevskiales</taxon>
        <taxon>Nevskiaceae</taxon>
        <taxon>Sinimarinibacterium</taxon>
    </lineage>
</organism>
<evidence type="ECO:0000313" key="3">
    <source>
        <dbReference type="Proteomes" id="UP000248330"/>
    </source>
</evidence>
<dbReference type="EMBL" id="QICN01000006">
    <property type="protein sequence ID" value="PXV67245.1"/>
    <property type="molecule type" value="Genomic_DNA"/>
</dbReference>
<comment type="caution">
    <text evidence="2">The sequence shown here is derived from an EMBL/GenBank/DDBJ whole genome shotgun (WGS) entry which is preliminary data.</text>
</comment>
<sequence>MPALTTQSTVKIVGANGTISLGKQYAGRQVLLEEKEPGVWLVRTATVVPDNERWLHHPQTAESLREALAWAQSHPASDDDGEALLKRLRDDSR</sequence>
<gene>
    <name evidence="2" type="ORF">C8D93_106223</name>
</gene>
<keyword evidence="3" id="KW-1185">Reference proteome</keyword>
<dbReference type="RefSeq" id="WP_110265579.1">
    <property type="nucleotide sequence ID" value="NZ_CAWNXA010000006.1"/>
</dbReference>
<dbReference type="Proteomes" id="UP000248330">
    <property type="component" value="Unassembled WGS sequence"/>
</dbReference>
<protein>
    <submittedName>
        <fullName evidence="2">Uncharacterized protein</fullName>
    </submittedName>
</protein>